<gene>
    <name evidence="1" type="ORF">CEXT_125661</name>
</gene>
<comment type="caution">
    <text evidence="1">The sequence shown here is derived from an EMBL/GenBank/DDBJ whole genome shotgun (WGS) entry which is preliminary data.</text>
</comment>
<dbReference type="AlphaFoldDB" id="A0AAV4NM01"/>
<dbReference type="EMBL" id="BPLR01021052">
    <property type="protein sequence ID" value="GIX85335.1"/>
    <property type="molecule type" value="Genomic_DNA"/>
</dbReference>
<protein>
    <submittedName>
        <fullName evidence="1">Uncharacterized protein</fullName>
    </submittedName>
</protein>
<evidence type="ECO:0000313" key="2">
    <source>
        <dbReference type="Proteomes" id="UP001054945"/>
    </source>
</evidence>
<dbReference type="Proteomes" id="UP001054945">
    <property type="component" value="Unassembled WGS sequence"/>
</dbReference>
<keyword evidence="2" id="KW-1185">Reference proteome</keyword>
<reference evidence="1 2" key="1">
    <citation type="submission" date="2021-06" db="EMBL/GenBank/DDBJ databases">
        <title>Caerostris extrusa draft genome.</title>
        <authorList>
            <person name="Kono N."/>
            <person name="Arakawa K."/>
        </authorList>
    </citation>
    <scope>NUCLEOTIDE SEQUENCE [LARGE SCALE GENOMIC DNA]</scope>
</reference>
<name>A0AAV4NM01_CAEEX</name>
<organism evidence="1 2">
    <name type="scientific">Caerostris extrusa</name>
    <name type="common">Bark spider</name>
    <name type="synonym">Caerostris bankana</name>
    <dbReference type="NCBI Taxonomy" id="172846"/>
    <lineage>
        <taxon>Eukaryota</taxon>
        <taxon>Metazoa</taxon>
        <taxon>Ecdysozoa</taxon>
        <taxon>Arthropoda</taxon>
        <taxon>Chelicerata</taxon>
        <taxon>Arachnida</taxon>
        <taxon>Araneae</taxon>
        <taxon>Araneomorphae</taxon>
        <taxon>Entelegynae</taxon>
        <taxon>Araneoidea</taxon>
        <taxon>Araneidae</taxon>
        <taxon>Caerostris</taxon>
    </lineage>
</organism>
<sequence>MQTRLTEQRLSSECLKFKLKAFFFQNPVESCVITLSYFYPLSKQSLLGTISPYIFLATFHKTKDVKPEGRLKRVTIVKSTVALGVYILNPIINKSVFEDLPDSTTVILYSWTIESCDSLMLYH</sequence>
<evidence type="ECO:0000313" key="1">
    <source>
        <dbReference type="EMBL" id="GIX85335.1"/>
    </source>
</evidence>
<accession>A0AAV4NM01</accession>
<proteinExistence type="predicted"/>